<dbReference type="VEuPathDB" id="FungiDB:CPC735_066750"/>
<dbReference type="InterPro" id="IPR028094">
    <property type="entry name" value="RTC4_C"/>
</dbReference>
<evidence type="ECO:0000256" key="4">
    <source>
        <dbReference type="ARBA" id="ARBA00009461"/>
    </source>
</evidence>
<organism evidence="9 10">
    <name type="scientific">Coccidioides posadasii (strain C735)</name>
    <name type="common">Valley fever fungus</name>
    <dbReference type="NCBI Taxonomy" id="222929"/>
    <lineage>
        <taxon>Eukaryota</taxon>
        <taxon>Fungi</taxon>
        <taxon>Dikarya</taxon>
        <taxon>Ascomycota</taxon>
        <taxon>Pezizomycotina</taxon>
        <taxon>Eurotiomycetes</taxon>
        <taxon>Eurotiomycetidae</taxon>
        <taxon>Onygenales</taxon>
        <taxon>Onygenaceae</taxon>
        <taxon>Coccidioides</taxon>
    </lineage>
</organism>
<evidence type="ECO:0000313" key="9">
    <source>
        <dbReference type="EMBL" id="EER25575.1"/>
    </source>
</evidence>
<comment type="function">
    <text evidence="1">May be involved in a process influencing telomere capping.</text>
</comment>
<gene>
    <name evidence="9" type="ORF">CPC735_066750</name>
</gene>
<evidence type="ECO:0000259" key="8">
    <source>
        <dbReference type="SMART" id="SM01312"/>
    </source>
</evidence>
<evidence type="ECO:0000256" key="2">
    <source>
        <dbReference type="ARBA" id="ARBA00004123"/>
    </source>
</evidence>
<feature type="domain" description="Restriction of telomere capping protein 4 C-terminal" evidence="8">
    <location>
        <begin position="4"/>
        <end position="95"/>
    </location>
</feature>
<comment type="subcellular location">
    <subcellularLocation>
        <location evidence="3">Cytoplasm</location>
    </subcellularLocation>
    <subcellularLocation>
        <location evidence="2">Nucleus</location>
    </subcellularLocation>
</comment>
<dbReference type="Proteomes" id="UP000009084">
    <property type="component" value="Unassembled WGS sequence"/>
</dbReference>
<dbReference type="KEGG" id="cpw:9693203"/>
<dbReference type="PANTHER" id="PTHR41391:SF1">
    <property type="entry name" value="RESTRICTION OF TELOMERE CAPPING PROTEIN 4"/>
    <property type="match status" value="1"/>
</dbReference>
<protein>
    <recommendedName>
        <fullName evidence="5">Restriction of telomere capping protein 4</fullName>
    </recommendedName>
</protein>
<dbReference type="Pfam" id="PF14474">
    <property type="entry name" value="RTC4"/>
    <property type="match status" value="1"/>
</dbReference>
<evidence type="ECO:0000256" key="1">
    <source>
        <dbReference type="ARBA" id="ARBA00002738"/>
    </source>
</evidence>
<dbReference type="SMART" id="SM01312">
    <property type="entry name" value="RTC4"/>
    <property type="match status" value="1"/>
</dbReference>
<accession>C5PC98</accession>
<evidence type="ECO:0000313" key="10">
    <source>
        <dbReference type="Proteomes" id="UP000009084"/>
    </source>
</evidence>
<comment type="similarity">
    <text evidence="4">Belongs to the RTC4 family.</text>
</comment>
<keyword evidence="6" id="KW-0963">Cytoplasm</keyword>
<proteinExistence type="inferred from homology"/>
<evidence type="ECO:0000256" key="6">
    <source>
        <dbReference type="ARBA" id="ARBA00022490"/>
    </source>
</evidence>
<evidence type="ECO:0000256" key="5">
    <source>
        <dbReference type="ARBA" id="ARBA00015162"/>
    </source>
</evidence>
<reference evidence="9 10" key="1">
    <citation type="journal article" date="2009" name="Genome Res.">
        <title>Comparative genomic analyses of the human fungal pathogens Coccidioides and their relatives.</title>
        <authorList>
            <person name="Sharpton T.J."/>
            <person name="Stajich J.E."/>
            <person name="Rounsley S.D."/>
            <person name="Gardner M.J."/>
            <person name="Wortman J.R."/>
            <person name="Jordar V.S."/>
            <person name="Maiti R."/>
            <person name="Kodira C.D."/>
            <person name="Neafsey D.E."/>
            <person name="Zeng Q."/>
            <person name="Hung C.-Y."/>
            <person name="McMahan C."/>
            <person name="Muszewska A."/>
            <person name="Grynberg M."/>
            <person name="Mandel M.A."/>
            <person name="Kellner E.M."/>
            <person name="Barker B.M."/>
            <person name="Galgiani J.N."/>
            <person name="Orbach M.J."/>
            <person name="Kirkland T.N."/>
            <person name="Cole G.T."/>
            <person name="Henn M.R."/>
            <person name="Birren B.W."/>
            <person name="Taylor J.W."/>
        </authorList>
    </citation>
    <scope>NUCLEOTIDE SEQUENCE [LARGE SCALE GENOMIC DNA]</scope>
    <source>
        <strain evidence="10">C735</strain>
    </source>
</reference>
<dbReference type="OrthoDB" id="4188791at2759"/>
<dbReference type="HOGENOM" id="CLU_2333477_0_0_1"/>
<sequence length="98" mass="11143">MEYIYQRPQHWASYYGPRGDELLLEHVISHFVPHIHQITAVDKLVQHYGVLTYTREVLVPELLVALVQEDLQVDAAAACQVLMESTGLGDLVNENDVE</sequence>
<evidence type="ECO:0000256" key="3">
    <source>
        <dbReference type="ARBA" id="ARBA00004496"/>
    </source>
</evidence>
<comment type="caution">
    <text evidence="9">The sequence shown here is derived from an EMBL/GenBank/DDBJ whole genome shotgun (WGS) entry which is preliminary data.</text>
</comment>
<keyword evidence="7" id="KW-0539">Nucleus</keyword>
<dbReference type="InterPro" id="IPR039024">
    <property type="entry name" value="RTC4"/>
</dbReference>
<evidence type="ECO:0000256" key="7">
    <source>
        <dbReference type="ARBA" id="ARBA00023242"/>
    </source>
</evidence>
<dbReference type="AlphaFoldDB" id="C5PC98"/>
<name>C5PC98_COCP7</name>
<dbReference type="GO" id="GO:0005737">
    <property type="term" value="C:cytoplasm"/>
    <property type="evidence" value="ECO:0007669"/>
    <property type="project" value="UniProtKB-SubCell"/>
</dbReference>
<dbReference type="PANTHER" id="PTHR41391">
    <property type="entry name" value="RESTRICTION OF TELOMERE CAPPING PROTEIN 4"/>
    <property type="match status" value="1"/>
</dbReference>
<dbReference type="GO" id="GO:0005634">
    <property type="term" value="C:nucleus"/>
    <property type="evidence" value="ECO:0007669"/>
    <property type="project" value="UniProtKB-SubCell"/>
</dbReference>
<dbReference type="EMBL" id="ACFW01000041">
    <property type="protein sequence ID" value="EER25575.1"/>
    <property type="molecule type" value="Genomic_DNA"/>
</dbReference>